<dbReference type="Proteomes" id="UP000292884">
    <property type="component" value="Unassembled WGS sequence"/>
</dbReference>
<dbReference type="InterPro" id="IPR050595">
    <property type="entry name" value="Bact_response_regulator"/>
</dbReference>
<evidence type="ECO:0000313" key="5">
    <source>
        <dbReference type="Proteomes" id="UP000292884"/>
    </source>
</evidence>
<dbReference type="SUPFAM" id="SSF52172">
    <property type="entry name" value="CheY-like"/>
    <property type="match status" value="1"/>
</dbReference>
<organism evidence="4 5">
    <name type="scientific">Pedobacter frigiditerrae</name>
    <dbReference type="NCBI Taxonomy" id="2530452"/>
    <lineage>
        <taxon>Bacteria</taxon>
        <taxon>Pseudomonadati</taxon>
        <taxon>Bacteroidota</taxon>
        <taxon>Sphingobacteriia</taxon>
        <taxon>Sphingobacteriales</taxon>
        <taxon>Sphingobacteriaceae</taxon>
        <taxon>Pedobacter</taxon>
    </lineage>
</organism>
<dbReference type="GO" id="GO:0000160">
    <property type="term" value="P:phosphorelay signal transduction system"/>
    <property type="evidence" value="ECO:0007669"/>
    <property type="project" value="InterPro"/>
</dbReference>
<dbReference type="AlphaFoldDB" id="A0A4R0MN82"/>
<feature type="modified residue" description="4-aspartylphosphate" evidence="2">
    <location>
        <position position="53"/>
    </location>
</feature>
<keyword evidence="5" id="KW-1185">Reference proteome</keyword>
<reference evidence="4 5" key="1">
    <citation type="submission" date="2019-02" db="EMBL/GenBank/DDBJ databases">
        <title>Pedobacter sp. RP-1-13 sp. nov., isolated from Arctic soil.</title>
        <authorList>
            <person name="Dahal R.H."/>
        </authorList>
    </citation>
    <scope>NUCLEOTIDE SEQUENCE [LARGE SCALE GENOMIC DNA]</scope>
    <source>
        <strain evidence="4 5">RP-1-13</strain>
    </source>
</reference>
<dbReference type="PANTHER" id="PTHR44591">
    <property type="entry name" value="STRESS RESPONSE REGULATOR PROTEIN 1"/>
    <property type="match status" value="1"/>
</dbReference>
<accession>A0A4R0MN82</accession>
<comment type="caution">
    <text evidence="4">The sequence shown here is derived from an EMBL/GenBank/DDBJ whole genome shotgun (WGS) entry which is preliminary data.</text>
</comment>
<dbReference type="SMART" id="SM00448">
    <property type="entry name" value="REC"/>
    <property type="match status" value="1"/>
</dbReference>
<evidence type="ECO:0000313" key="4">
    <source>
        <dbReference type="EMBL" id="TCC88083.1"/>
    </source>
</evidence>
<protein>
    <submittedName>
        <fullName evidence="4">Response regulator</fullName>
    </submittedName>
</protein>
<dbReference type="Gene3D" id="3.40.50.2300">
    <property type="match status" value="1"/>
</dbReference>
<gene>
    <name evidence="4" type="ORF">EZ428_20390</name>
</gene>
<dbReference type="PROSITE" id="PS50110">
    <property type="entry name" value="RESPONSE_REGULATORY"/>
    <property type="match status" value="1"/>
</dbReference>
<dbReference type="InterPro" id="IPR001789">
    <property type="entry name" value="Sig_transdc_resp-reg_receiver"/>
</dbReference>
<dbReference type="EMBL" id="SJSK01000006">
    <property type="protein sequence ID" value="TCC88083.1"/>
    <property type="molecule type" value="Genomic_DNA"/>
</dbReference>
<evidence type="ECO:0000259" key="3">
    <source>
        <dbReference type="PROSITE" id="PS50110"/>
    </source>
</evidence>
<dbReference type="Pfam" id="PF00072">
    <property type="entry name" value="Response_reg"/>
    <property type="match status" value="1"/>
</dbReference>
<proteinExistence type="predicted"/>
<dbReference type="InterPro" id="IPR011006">
    <property type="entry name" value="CheY-like_superfamily"/>
</dbReference>
<dbReference type="PANTHER" id="PTHR44591:SF3">
    <property type="entry name" value="RESPONSE REGULATORY DOMAIN-CONTAINING PROTEIN"/>
    <property type="match status" value="1"/>
</dbReference>
<dbReference type="RefSeq" id="WP_131555047.1">
    <property type="nucleotide sequence ID" value="NZ_SJSK01000006.1"/>
</dbReference>
<evidence type="ECO:0000256" key="2">
    <source>
        <dbReference type="PROSITE-ProRule" id="PRU00169"/>
    </source>
</evidence>
<dbReference type="OrthoDB" id="5432534at2"/>
<keyword evidence="1 2" id="KW-0597">Phosphoprotein</keyword>
<name>A0A4R0MN82_9SPHI</name>
<sequence length="119" mass="13869">MKKCVYILEDNDDIRELISFLLTEENYDVKAYPTVKSFQSKMRSSHPDMVILDVMLTDGNGIEVCDELKANKRTNDIPILMMSAHSYVHEIKQKCDAEDFISKPFDIDDLVKRVDHYLH</sequence>
<evidence type="ECO:0000256" key="1">
    <source>
        <dbReference type="ARBA" id="ARBA00022553"/>
    </source>
</evidence>
<feature type="domain" description="Response regulatory" evidence="3">
    <location>
        <begin position="4"/>
        <end position="118"/>
    </location>
</feature>